<feature type="transmembrane region" description="Helical" evidence="12">
    <location>
        <begin position="149"/>
        <end position="175"/>
    </location>
</feature>
<dbReference type="SMART" id="SM00304">
    <property type="entry name" value="HAMP"/>
    <property type="match status" value="1"/>
</dbReference>
<dbReference type="OrthoDB" id="9813151at2"/>
<dbReference type="PROSITE" id="PS50885">
    <property type="entry name" value="HAMP"/>
    <property type="match status" value="1"/>
</dbReference>
<evidence type="ECO:0000256" key="8">
    <source>
        <dbReference type="ARBA" id="ARBA00022777"/>
    </source>
</evidence>
<feature type="transmembrane region" description="Helical" evidence="12">
    <location>
        <begin position="12"/>
        <end position="34"/>
    </location>
</feature>
<dbReference type="SUPFAM" id="SSF47384">
    <property type="entry name" value="Homodimeric domain of signal transducing histidine kinase"/>
    <property type="match status" value="1"/>
</dbReference>
<feature type="domain" description="HAMP" evidence="14">
    <location>
        <begin position="176"/>
        <end position="227"/>
    </location>
</feature>
<dbReference type="InterPro" id="IPR036890">
    <property type="entry name" value="HATPase_C_sf"/>
</dbReference>
<evidence type="ECO:0000256" key="7">
    <source>
        <dbReference type="ARBA" id="ARBA00022741"/>
    </source>
</evidence>
<dbReference type="GO" id="GO:0005886">
    <property type="term" value="C:plasma membrane"/>
    <property type="evidence" value="ECO:0007669"/>
    <property type="project" value="UniProtKB-SubCell"/>
</dbReference>
<evidence type="ECO:0000256" key="10">
    <source>
        <dbReference type="ARBA" id="ARBA00023012"/>
    </source>
</evidence>
<keyword evidence="5" id="KW-0597">Phosphoprotein</keyword>
<evidence type="ECO:0000256" key="5">
    <source>
        <dbReference type="ARBA" id="ARBA00022553"/>
    </source>
</evidence>
<evidence type="ECO:0000259" key="14">
    <source>
        <dbReference type="PROSITE" id="PS50885"/>
    </source>
</evidence>
<dbReference type="InterPro" id="IPR005467">
    <property type="entry name" value="His_kinase_dom"/>
</dbReference>
<dbReference type="FunFam" id="3.30.565.10:FF:000006">
    <property type="entry name" value="Sensor histidine kinase WalK"/>
    <property type="match status" value="1"/>
</dbReference>
<keyword evidence="16" id="KW-1185">Reference proteome</keyword>
<evidence type="ECO:0000256" key="11">
    <source>
        <dbReference type="ARBA" id="ARBA00023136"/>
    </source>
</evidence>
<evidence type="ECO:0000256" key="12">
    <source>
        <dbReference type="SAM" id="Phobius"/>
    </source>
</evidence>
<dbReference type="CDD" id="cd00075">
    <property type="entry name" value="HATPase"/>
    <property type="match status" value="1"/>
</dbReference>
<dbReference type="InterPro" id="IPR003594">
    <property type="entry name" value="HATPase_dom"/>
</dbReference>
<dbReference type="InterPro" id="IPR003661">
    <property type="entry name" value="HisK_dim/P_dom"/>
</dbReference>
<dbReference type="PROSITE" id="PS50109">
    <property type="entry name" value="HIS_KIN"/>
    <property type="match status" value="1"/>
</dbReference>
<keyword evidence="12" id="KW-0812">Transmembrane</keyword>
<keyword evidence="8 15" id="KW-0418">Kinase</keyword>
<evidence type="ECO:0000256" key="1">
    <source>
        <dbReference type="ARBA" id="ARBA00000085"/>
    </source>
</evidence>
<evidence type="ECO:0000256" key="6">
    <source>
        <dbReference type="ARBA" id="ARBA00022679"/>
    </source>
</evidence>
<proteinExistence type="predicted"/>
<dbReference type="InterPro" id="IPR004358">
    <property type="entry name" value="Sig_transdc_His_kin-like_C"/>
</dbReference>
<keyword evidence="11 12" id="KW-0472">Membrane</keyword>
<dbReference type="InterPro" id="IPR003660">
    <property type="entry name" value="HAMP_dom"/>
</dbReference>
<dbReference type="PANTHER" id="PTHR45453">
    <property type="entry name" value="PHOSPHATE REGULON SENSOR PROTEIN PHOR"/>
    <property type="match status" value="1"/>
</dbReference>
<dbReference type="SUPFAM" id="SSF55874">
    <property type="entry name" value="ATPase domain of HSP90 chaperone/DNA topoisomerase II/histidine kinase"/>
    <property type="match status" value="1"/>
</dbReference>
<dbReference type="InterPro" id="IPR050351">
    <property type="entry name" value="BphY/WalK/GraS-like"/>
</dbReference>
<dbReference type="Gene3D" id="6.10.340.10">
    <property type="match status" value="1"/>
</dbReference>
<dbReference type="Pfam" id="PF00512">
    <property type="entry name" value="HisKA"/>
    <property type="match status" value="1"/>
</dbReference>
<keyword evidence="4" id="KW-1003">Cell membrane</keyword>
<dbReference type="Gene3D" id="1.10.287.130">
    <property type="match status" value="1"/>
</dbReference>
<organism evidence="15 16">
    <name type="scientific">Aliicoccus persicus</name>
    <dbReference type="NCBI Taxonomy" id="930138"/>
    <lineage>
        <taxon>Bacteria</taxon>
        <taxon>Bacillati</taxon>
        <taxon>Bacillota</taxon>
        <taxon>Bacilli</taxon>
        <taxon>Bacillales</taxon>
        <taxon>Staphylococcaceae</taxon>
        <taxon>Aliicoccus</taxon>
    </lineage>
</organism>
<evidence type="ECO:0000259" key="13">
    <source>
        <dbReference type="PROSITE" id="PS50109"/>
    </source>
</evidence>
<gene>
    <name evidence="15" type="ORF">SAMN05192557_0373</name>
</gene>
<evidence type="ECO:0000256" key="4">
    <source>
        <dbReference type="ARBA" id="ARBA00022475"/>
    </source>
</evidence>
<dbReference type="FunFam" id="1.10.287.130:FF:000001">
    <property type="entry name" value="Two-component sensor histidine kinase"/>
    <property type="match status" value="1"/>
</dbReference>
<dbReference type="GO" id="GO:0000155">
    <property type="term" value="F:phosphorelay sensor kinase activity"/>
    <property type="evidence" value="ECO:0007669"/>
    <property type="project" value="InterPro"/>
</dbReference>
<dbReference type="GO" id="GO:0005524">
    <property type="term" value="F:ATP binding"/>
    <property type="evidence" value="ECO:0007669"/>
    <property type="project" value="UniProtKB-KW"/>
</dbReference>
<dbReference type="GO" id="GO:0016036">
    <property type="term" value="P:cellular response to phosphate starvation"/>
    <property type="evidence" value="ECO:0007669"/>
    <property type="project" value="TreeGrafter"/>
</dbReference>
<dbReference type="CDD" id="cd00082">
    <property type="entry name" value="HisKA"/>
    <property type="match status" value="1"/>
</dbReference>
<keyword evidence="9" id="KW-0067">ATP-binding</keyword>
<dbReference type="GO" id="GO:0004721">
    <property type="term" value="F:phosphoprotein phosphatase activity"/>
    <property type="evidence" value="ECO:0007669"/>
    <property type="project" value="TreeGrafter"/>
</dbReference>
<dbReference type="Proteomes" id="UP000243605">
    <property type="component" value="Unassembled WGS sequence"/>
</dbReference>
<evidence type="ECO:0000313" key="15">
    <source>
        <dbReference type="EMBL" id="SEV83797.1"/>
    </source>
</evidence>
<feature type="domain" description="Histidine kinase" evidence="13">
    <location>
        <begin position="345"/>
        <end position="562"/>
    </location>
</feature>
<dbReference type="AlphaFoldDB" id="A0A662Z2C5"/>
<keyword evidence="10" id="KW-0902">Two-component regulatory system</keyword>
<comment type="catalytic activity">
    <reaction evidence="1">
        <text>ATP + protein L-histidine = ADP + protein N-phospho-L-histidine.</text>
        <dbReference type="EC" id="2.7.13.3"/>
    </reaction>
</comment>
<evidence type="ECO:0000313" key="16">
    <source>
        <dbReference type="Proteomes" id="UP000243605"/>
    </source>
</evidence>
<dbReference type="PRINTS" id="PR00344">
    <property type="entry name" value="BCTRLSENSOR"/>
</dbReference>
<dbReference type="PANTHER" id="PTHR45453:SF1">
    <property type="entry name" value="PHOSPHATE REGULON SENSOR PROTEIN PHOR"/>
    <property type="match status" value="1"/>
</dbReference>
<accession>A0A662Z2C5</accession>
<keyword evidence="6" id="KW-0808">Transferase</keyword>
<protein>
    <recommendedName>
        <fullName evidence="3">histidine kinase</fullName>
        <ecNumber evidence="3">2.7.13.3</ecNumber>
    </recommendedName>
</protein>
<dbReference type="SMART" id="SM00388">
    <property type="entry name" value="HisKA"/>
    <property type="match status" value="1"/>
</dbReference>
<dbReference type="EC" id="2.7.13.3" evidence="3"/>
<dbReference type="Gene3D" id="3.30.450.20">
    <property type="entry name" value="PAS domain"/>
    <property type="match status" value="1"/>
</dbReference>
<dbReference type="Pfam" id="PF00672">
    <property type="entry name" value="HAMP"/>
    <property type="match status" value="1"/>
</dbReference>
<evidence type="ECO:0000256" key="2">
    <source>
        <dbReference type="ARBA" id="ARBA00004651"/>
    </source>
</evidence>
<evidence type="ECO:0000256" key="9">
    <source>
        <dbReference type="ARBA" id="ARBA00022840"/>
    </source>
</evidence>
<dbReference type="SMART" id="SM00387">
    <property type="entry name" value="HATPase_c"/>
    <property type="match status" value="1"/>
</dbReference>
<comment type="subcellular location">
    <subcellularLocation>
        <location evidence="2">Cell membrane</location>
        <topology evidence="2">Multi-pass membrane protein</topology>
    </subcellularLocation>
</comment>
<dbReference type="CDD" id="cd06225">
    <property type="entry name" value="HAMP"/>
    <property type="match status" value="1"/>
</dbReference>
<keyword evidence="12" id="KW-1133">Transmembrane helix</keyword>
<keyword evidence="7" id="KW-0547">Nucleotide-binding</keyword>
<sequence>MRFFNSVVTKLWLTIILIVTTVLVILTIILSFYFRNFMMNNLDNELSREMNRVQEFMLTEHYVEGFESVALLEDNTIIYIDGQMISNHSDLDREIFTMILEETPEGDSFILSDIQERDYLVKLSSLGNYFSDDVAVIMYRDLEPVKESLRAIVSIFVLSALILNLITTVFAFYLIHKLTSPLIRLKEASYRVLKEPNLVVPIKSRDELGELTLAFNRMNRNISKNIEALTNEKNLRETIFSSIHEGILYFDHDKNLLYSNQPGQYIYDKRNQEGAEGLSNLFENINFMIDNKTSEEGQITFDDEHYHVTSIPISNVDITDGLVIVFRNVTEEVNMQRTRSDFISTVSHELKTPMVMLTGYSEALLDDVVTDPKEVKEMISVIKDESERMNHMVNELLQLQQLEQGQSSLNISSYNVLDLFKQIEKTFSLEIESNGLNLVIDVEESLESLFDYDKMIQVLVNLVDNAIRYTREGDEIRFTGREEADEIVLIISDTGTGISKKNQKHIFERFYKVDEARTRGKHGTGLGLYIVSQIIKQHQGTIEVDSELNKGTSFIIRLPKERENVHETF</sequence>
<dbReference type="Pfam" id="PF02518">
    <property type="entry name" value="HATPase_c"/>
    <property type="match status" value="1"/>
</dbReference>
<dbReference type="EMBL" id="FOIT01000001">
    <property type="protein sequence ID" value="SEV83797.1"/>
    <property type="molecule type" value="Genomic_DNA"/>
</dbReference>
<reference evidence="15 16" key="1">
    <citation type="submission" date="2016-10" db="EMBL/GenBank/DDBJ databases">
        <authorList>
            <person name="Varghese N."/>
            <person name="Submissions S."/>
        </authorList>
    </citation>
    <scope>NUCLEOTIDE SEQUENCE [LARGE SCALE GENOMIC DNA]</scope>
    <source>
        <strain evidence="15 16">IBRC-M10081</strain>
    </source>
</reference>
<name>A0A662Z2C5_9STAP</name>
<evidence type="ECO:0000256" key="3">
    <source>
        <dbReference type="ARBA" id="ARBA00012438"/>
    </source>
</evidence>
<dbReference type="Gene3D" id="3.30.565.10">
    <property type="entry name" value="Histidine kinase-like ATPase, C-terminal domain"/>
    <property type="match status" value="1"/>
</dbReference>
<dbReference type="InterPro" id="IPR036097">
    <property type="entry name" value="HisK_dim/P_sf"/>
</dbReference>